<evidence type="ECO:0000313" key="3">
    <source>
        <dbReference type="EMBL" id="XDI04950.1"/>
    </source>
</evidence>
<evidence type="ECO:0008006" key="4">
    <source>
        <dbReference type="Google" id="ProtNLM"/>
    </source>
</evidence>
<dbReference type="InterPro" id="IPR019734">
    <property type="entry name" value="TPR_rpt"/>
</dbReference>
<keyword evidence="1" id="KW-0802">TPR repeat</keyword>
<proteinExistence type="predicted"/>
<dbReference type="AlphaFoldDB" id="A0AB39BEZ3"/>
<sequence length="205" mass="21763">MTTLREKVDSRAVAERLDELGQLRSLSALNEKVVLLRLAGRLDDAWVIANEAVRQARFSGDREMALGARIRRAQVQQYQGKYPAALQELGLCVEEAQTHEWGALEAAATLSRGKVYFETREYEAALADFKSSVFLMERLGASIDQLEASLVAVAVVESLLGGTAPSPELSAPSAGTSAGSASPAAEPASADQRSIGTSSLGQSPS</sequence>
<organism evidence="3">
    <name type="scientific">Herbiconiux sp. A18JL235</name>
    <dbReference type="NCBI Taxonomy" id="3152363"/>
    <lineage>
        <taxon>Bacteria</taxon>
        <taxon>Bacillati</taxon>
        <taxon>Actinomycetota</taxon>
        <taxon>Actinomycetes</taxon>
        <taxon>Micrococcales</taxon>
        <taxon>Microbacteriaceae</taxon>
        <taxon>Herbiconiux</taxon>
    </lineage>
</organism>
<protein>
    <recommendedName>
        <fullName evidence="4">Tetratricopeptide repeat protein</fullName>
    </recommendedName>
</protein>
<dbReference type="InterPro" id="IPR011990">
    <property type="entry name" value="TPR-like_helical_dom_sf"/>
</dbReference>
<dbReference type="RefSeq" id="WP_368497328.1">
    <property type="nucleotide sequence ID" value="NZ_CP162511.1"/>
</dbReference>
<feature type="repeat" description="TPR" evidence="1">
    <location>
        <begin position="106"/>
        <end position="139"/>
    </location>
</feature>
<dbReference type="PROSITE" id="PS50005">
    <property type="entry name" value="TPR"/>
    <property type="match status" value="1"/>
</dbReference>
<feature type="region of interest" description="Disordered" evidence="2">
    <location>
        <begin position="165"/>
        <end position="205"/>
    </location>
</feature>
<feature type="compositionally biased region" description="Low complexity" evidence="2">
    <location>
        <begin position="170"/>
        <end position="190"/>
    </location>
</feature>
<accession>A0AB39BEZ3</accession>
<gene>
    <name evidence="3" type="ORF">ABFY20_16690</name>
</gene>
<dbReference type="SUPFAM" id="SSF48452">
    <property type="entry name" value="TPR-like"/>
    <property type="match status" value="1"/>
</dbReference>
<reference evidence="3" key="1">
    <citation type="submission" date="2024-05" db="EMBL/GenBank/DDBJ databases">
        <title>Herbiconiux sp. A18JL235.</title>
        <authorList>
            <person name="Zhang G."/>
        </authorList>
    </citation>
    <scope>NUCLEOTIDE SEQUENCE</scope>
    <source>
        <strain evidence="3">A18JL235</strain>
    </source>
</reference>
<feature type="compositionally biased region" description="Polar residues" evidence="2">
    <location>
        <begin position="191"/>
        <end position="205"/>
    </location>
</feature>
<dbReference type="EMBL" id="CP162511">
    <property type="protein sequence ID" value="XDI04950.1"/>
    <property type="molecule type" value="Genomic_DNA"/>
</dbReference>
<evidence type="ECO:0000256" key="1">
    <source>
        <dbReference type="PROSITE-ProRule" id="PRU00339"/>
    </source>
</evidence>
<name>A0AB39BEZ3_9MICO</name>
<evidence type="ECO:0000256" key="2">
    <source>
        <dbReference type="SAM" id="MobiDB-lite"/>
    </source>
</evidence>
<dbReference type="Gene3D" id="1.25.40.10">
    <property type="entry name" value="Tetratricopeptide repeat domain"/>
    <property type="match status" value="1"/>
</dbReference>